<gene>
    <name evidence="1" type="ORF">RRG08_053954</name>
</gene>
<accession>A0AAE0ZF66</accession>
<sequence>MEISLPRKLATIAGSESQCRQRAPRTCYKFLAFYPSAQDLHTHPSVSKRKPYLPDKTISNKELRTRDNDLKAQLIELQSSRSDPGELCHHGHWGNLPHVLAWTLAGSLAPTKSPLALVMARSRKVVQNQYSTQLFSQMLSKPRRTDLFSFVECVFFLTTMPAIHSIQRTAHCRLRNLDVQIVKPDERFKLPKSLVKLKCTPREPSCPIVTLEISTHAHITEQELRMWNSTADYLCLRPEDCDLWNSAVSVWTHP</sequence>
<name>A0AAE0ZF66_9GAST</name>
<reference evidence="1" key="1">
    <citation type="journal article" date="2023" name="G3 (Bethesda)">
        <title>A reference genome for the long-term kleptoplast-retaining sea slug Elysia crispata morphotype clarki.</title>
        <authorList>
            <person name="Eastman K.E."/>
            <person name="Pendleton A.L."/>
            <person name="Shaikh M.A."/>
            <person name="Suttiyut T."/>
            <person name="Ogas R."/>
            <person name="Tomko P."/>
            <person name="Gavelis G."/>
            <person name="Widhalm J.R."/>
            <person name="Wisecaver J.H."/>
        </authorList>
    </citation>
    <scope>NUCLEOTIDE SEQUENCE</scope>
    <source>
        <strain evidence="1">ECLA1</strain>
    </source>
</reference>
<keyword evidence="2" id="KW-1185">Reference proteome</keyword>
<dbReference type="EMBL" id="JAWDGP010004106">
    <property type="protein sequence ID" value="KAK3767811.1"/>
    <property type="molecule type" value="Genomic_DNA"/>
</dbReference>
<protein>
    <submittedName>
        <fullName evidence="1">Uncharacterized protein</fullName>
    </submittedName>
</protein>
<organism evidence="1 2">
    <name type="scientific">Elysia crispata</name>
    <name type="common">lettuce slug</name>
    <dbReference type="NCBI Taxonomy" id="231223"/>
    <lineage>
        <taxon>Eukaryota</taxon>
        <taxon>Metazoa</taxon>
        <taxon>Spiralia</taxon>
        <taxon>Lophotrochozoa</taxon>
        <taxon>Mollusca</taxon>
        <taxon>Gastropoda</taxon>
        <taxon>Heterobranchia</taxon>
        <taxon>Euthyneura</taxon>
        <taxon>Panpulmonata</taxon>
        <taxon>Sacoglossa</taxon>
        <taxon>Placobranchoidea</taxon>
        <taxon>Plakobranchidae</taxon>
        <taxon>Elysia</taxon>
    </lineage>
</organism>
<proteinExistence type="predicted"/>
<comment type="caution">
    <text evidence="1">The sequence shown here is derived from an EMBL/GenBank/DDBJ whole genome shotgun (WGS) entry which is preliminary data.</text>
</comment>
<dbReference type="AlphaFoldDB" id="A0AAE0ZF66"/>
<evidence type="ECO:0000313" key="1">
    <source>
        <dbReference type="EMBL" id="KAK3767811.1"/>
    </source>
</evidence>
<evidence type="ECO:0000313" key="2">
    <source>
        <dbReference type="Proteomes" id="UP001283361"/>
    </source>
</evidence>
<dbReference type="Proteomes" id="UP001283361">
    <property type="component" value="Unassembled WGS sequence"/>
</dbReference>